<keyword evidence="4" id="KW-0521">NADP</keyword>
<reference evidence="13" key="1">
    <citation type="journal article" date="2020" name="mSystems">
        <title>Genome- and Community-Level Interaction Insights into Carbon Utilization and Element Cycling Functions of Hydrothermarchaeota in Hydrothermal Sediment.</title>
        <authorList>
            <person name="Zhou Z."/>
            <person name="Liu Y."/>
            <person name="Xu W."/>
            <person name="Pan J."/>
            <person name="Luo Z.H."/>
            <person name="Li M."/>
        </authorList>
    </citation>
    <scope>NUCLEOTIDE SEQUENCE [LARGE SCALE GENOMIC DNA]</scope>
    <source>
        <strain evidence="13">SpSt-876</strain>
    </source>
</reference>
<dbReference type="PANTHER" id="PTHR43616:SF5">
    <property type="entry name" value="GLYCEROL DEHYDROGENASE 1"/>
    <property type="match status" value="1"/>
</dbReference>
<feature type="binding site" evidence="10">
    <location>
        <position position="269"/>
    </location>
    <ligand>
        <name>glycerol</name>
        <dbReference type="ChEBI" id="CHEBI:17754"/>
    </ligand>
</feature>
<evidence type="ECO:0000256" key="9">
    <source>
        <dbReference type="ARBA" id="ARBA00023264"/>
    </source>
</evidence>
<evidence type="ECO:0000256" key="12">
    <source>
        <dbReference type="PIRSR" id="PIRSR000112-3"/>
    </source>
</evidence>
<dbReference type="CDD" id="cd08174">
    <property type="entry name" value="G1PDH-like"/>
    <property type="match status" value="1"/>
</dbReference>
<keyword evidence="2" id="KW-0444">Lipid biosynthesis</keyword>
<accession>A0A7C6AAC6</accession>
<organism evidence="13">
    <name type="scientific">candidate division WOR-3 bacterium</name>
    <dbReference type="NCBI Taxonomy" id="2052148"/>
    <lineage>
        <taxon>Bacteria</taxon>
        <taxon>Bacteria division WOR-3</taxon>
    </lineage>
</organism>
<evidence type="ECO:0000256" key="1">
    <source>
        <dbReference type="ARBA" id="ARBA00022490"/>
    </source>
</evidence>
<evidence type="ECO:0000256" key="2">
    <source>
        <dbReference type="ARBA" id="ARBA00022516"/>
    </source>
</evidence>
<evidence type="ECO:0000256" key="3">
    <source>
        <dbReference type="ARBA" id="ARBA00022723"/>
    </source>
</evidence>
<evidence type="ECO:0000256" key="4">
    <source>
        <dbReference type="ARBA" id="ARBA00022857"/>
    </source>
</evidence>
<evidence type="ECO:0000256" key="11">
    <source>
        <dbReference type="PIRSR" id="PIRSR000112-2"/>
    </source>
</evidence>
<dbReference type="PIRSF" id="PIRSF000112">
    <property type="entry name" value="Glycerol_dehydrogenase"/>
    <property type="match status" value="1"/>
</dbReference>
<dbReference type="Pfam" id="PF13685">
    <property type="entry name" value="Fe-ADH_2"/>
    <property type="match status" value="1"/>
</dbReference>
<proteinExistence type="predicted"/>
<dbReference type="AlphaFoldDB" id="A0A7C6AAC6"/>
<comment type="cofactor">
    <cofactor evidence="10">
        <name>Zn(2+)</name>
        <dbReference type="ChEBI" id="CHEBI:29105"/>
    </cofactor>
    <text evidence="10">Binds 1 zinc ion per subunit.</text>
</comment>
<comment type="caution">
    <text evidence="13">The sequence shown here is derived from an EMBL/GenBank/DDBJ whole genome shotgun (WGS) entry which is preliminary data.</text>
</comment>
<dbReference type="GO" id="GO:0046872">
    <property type="term" value="F:metal ion binding"/>
    <property type="evidence" value="ECO:0007669"/>
    <property type="project" value="UniProtKB-KW"/>
</dbReference>
<name>A0A7C6AAC6_UNCW3</name>
<evidence type="ECO:0000256" key="7">
    <source>
        <dbReference type="ARBA" id="ARBA00023098"/>
    </source>
</evidence>
<evidence type="ECO:0000256" key="8">
    <source>
        <dbReference type="ARBA" id="ARBA00023209"/>
    </source>
</evidence>
<gene>
    <name evidence="13" type="ORF">ENW73_07165</name>
</gene>
<keyword evidence="5" id="KW-0560">Oxidoreductase</keyword>
<feature type="binding site" evidence="12">
    <location>
        <position position="130"/>
    </location>
    <ligand>
        <name>NAD(+)</name>
        <dbReference type="ChEBI" id="CHEBI:57540"/>
    </ligand>
</feature>
<evidence type="ECO:0000256" key="10">
    <source>
        <dbReference type="PIRSR" id="PIRSR000112-1"/>
    </source>
</evidence>
<dbReference type="Gene3D" id="3.40.50.1970">
    <property type="match status" value="1"/>
</dbReference>
<keyword evidence="1" id="KW-0963">Cytoplasm</keyword>
<dbReference type="GO" id="GO:0008654">
    <property type="term" value="P:phospholipid biosynthetic process"/>
    <property type="evidence" value="ECO:0007669"/>
    <property type="project" value="UniProtKB-KW"/>
</dbReference>
<dbReference type="SUPFAM" id="SSF56796">
    <property type="entry name" value="Dehydroquinate synthase-like"/>
    <property type="match status" value="1"/>
</dbReference>
<dbReference type="InterPro" id="IPR016205">
    <property type="entry name" value="Glycerol_DH"/>
</dbReference>
<feature type="binding site" evidence="10">
    <location>
        <position position="173"/>
    </location>
    <ligand>
        <name>glycerol</name>
        <dbReference type="ChEBI" id="CHEBI:17754"/>
    </ligand>
</feature>
<keyword evidence="6 12" id="KW-0520">NAD</keyword>
<feature type="binding site" evidence="12">
    <location>
        <begin position="99"/>
        <end position="103"/>
    </location>
    <ligand>
        <name>NAD(+)</name>
        <dbReference type="ChEBI" id="CHEBI:57540"/>
    </ligand>
</feature>
<evidence type="ECO:0000256" key="6">
    <source>
        <dbReference type="ARBA" id="ARBA00023027"/>
    </source>
</evidence>
<feature type="binding site" evidence="10">
    <location>
        <position position="253"/>
    </location>
    <ligand>
        <name>glycerol</name>
        <dbReference type="ChEBI" id="CHEBI:17754"/>
    </ligand>
</feature>
<keyword evidence="7" id="KW-0443">Lipid metabolism</keyword>
<keyword evidence="8" id="KW-0594">Phospholipid biosynthesis</keyword>
<evidence type="ECO:0000256" key="5">
    <source>
        <dbReference type="ARBA" id="ARBA00023002"/>
    </source>
</evidence>
<keyword evidence="10" id="KW-0862">Zinc</keyword>
<dbReference type="EMBL" id="DTLI01000168">
    <property type="protein sequence ID" value="HHS52626.1"/>
    <property type="molecule type" value="Genomic_DNA"/>
</dbReference>
<dbReference type="InterPro" id="IPR032837">
    <property type="entry name" value="G1PDH"/>
</dbReference>
<dbReference type="Gene3D" id="1.20.1090.10">
    <property type="entry name" value="Dehydroquinate synthase-like - alpha domain"/>
    <property type="match status" value="1"/>
</dbReference>
<keyword evidence="3 10" id="KW-0479">Metal-binding</keyword>
<dbReference type="GO" id="GO:0016614">
    <property type="term" value="F:oxidoreductase activity, acting on CH-OH group of donors"/>
    <property type="evidence" value="ECO:0007669"/>
    <property type="project" value="InterPro"/>
</dbReference>
<feature type="binding site" evidence="12">
    <location>
        <begin position="121"/>
        <end position="124"/>
    </location>
    <ligand>
        <name>NAD(+)</name>
        <dbReference type="ChEBI" id="CHEBI:57540"/>
    </ligand>
</feature>
<dbReference type="PANTHER" id="PTHR43616">
    <property type="entry name" value="GLYCEROL DEHYDROGENASE"/>
    <property type="match status" value="1"/>
</dbReference>
<protein>
    <submittedName>
        <fullName evidence="13">Iron-containing alcohol dehydrogenase</fullName>
    </submittedName>
</protein>
<keyword evidence="9" id="KW-1208">Phospholipid metabolism</keyword>
<feature type="binding site" evidence="11">
    <location>
        <position position="126"/>
    </location>
    <ligand>
        <name>glycerol</name>
        <dbReference type="ChEBI" id="CHEBI:17754"/>
    </ligand>
</feature>
<sequence length="381" mass="42151">MALIFRNIEIPLFLEIEPDILLKFPVVIRKNNLYYRKPLIVSGSNTWQVAGETVVRGFRQLGMKTENIIVKSNTIEQVNRVREKIRASETDVIIGVGGGRVIDVGKFAASLERVNFFSVPTAPSHDGIASPIAVIKEGDKLVRYGARMPVGVIIDLTIISRAPKETIYAGFGDLISNLTAVQDWEIACKMGKERFDSFAASIAETQAQAIMSNIGYSPLRQIGFLKKLVTGLVMSGIAMAIAGSSRPSSGAEHIISHALDRLLPKPLPHGIQVGIATIFTCALQGGPWWDLKQICQRIGFPVSPNEVNIPKSTFLEAVAVAPKLRQDRFTILNKIRKERYLEIYDKVYSEKEVEKEIKPERHFKESCVSTSQPNALVIPVT</sequence>
<evidence type="ECO:0000313" key="13">
    <source>
        <dbReference type="EMBL" id="HHS52626.1"/>
    </source>
</evidence>